<feature type="compositionally biased region" description="Basic and acidic residues" evidence="2">
    <location>
        <begin position="178"/>
        <end position="195"/>
    </location>
</feature>
<feature type="compositionally biased region" description="Low complexity" evidence="2">
    <location>
        <begin position="822"/>
        <end position="832"/>
    </location>
</feature>
<dbReference type="PANTHER" id="PTHR10829">
    <property type="entry name" value="CORTACTIN AND DREBRIN"/>
    <property type="match status" value="1"/>
</dbReference>
<feature type="region of interest" description="Disordered" evidence="2">
    <location>
        <begin position="866"/>
        <end position="936"/>
    </location>
</feature>
<evidence type="ECO:0000256" key="2">
    <source>
        <dbReference type="SAM" id="MobiDB-lite"/>
    </source>
</evidence>
<dbReference type="Proteomes" id="UP001465976">
    <property type="component" value="Unassembled WGS sequence"/>
</dbReference>
<protein>
    <submittedName>
        <fullName evidence="3">Uncharacterized protein</fullName>
    </submittedName>
</protein>
<feature type="compositionally biased region" description="Basic and acidic residues" evidence="2">
    <location>
        <begin position="334"/>
        <end position="356"/>
    </location>
</feature>
<feature type="compositionally biased region" description="Basic residues" evidence="2">
    <location>
        <begin position="1177"/>
        <end position="1190"/>
    </location>
</feature>
<evidence type="ECO:0000256" key="1">
    <source>
        <dbReference type="SAM" id="Coils"/>
    </source>
</evidence>
<dbReference type="EMBL" id="JBAHYK010001027">
    <property type="protein sequence ID" value="KAL0569921.1"/>
    <property type="molecule type" value="Genomic_DNA"/>
</dbReference>
<feature type="compositionally biased region" description="Basic residues" evidence="2">
    <location>
        <begin position="312"/>
        <end position="323"/>
    </location>
</feature>
<evidence type="ECO:0000313" key="3">
    <source>
        <dbReference type="EMBL" id="KAL0569921.1"/>
    </source>
</evidence>
<feature type="coiled-coil region" evidence="1">
    <location>
        <begin position="1009"/>
        <end position="1046"/>
    </location>
</feature>
<keyword evidence="4" id="KW-1185">Reference proteome</keyword>
<feature type="compositionally biased region" description="Polar residues" evidence="2">
    <location>
        <begin position="1"/>
        <end position="26"/>
    </location>
</feature>
<comment type="caution">
    <text evidence="3">The sequence shown here is derived from an EMBL/GenBank/DDBJ whole genome shotgun (WGS) entry which is preliminary data.</text>
</comment>
<feature type="region of interest" description="Disordered" evidence="2">
    <location>
        <begin position="822"/>
        <end position="854"/>
    </location>
</feature>
<feature type="region of interest" description="Disordered" evidence="2">
    <location>
        <begin position="1146"/>
        <end position="1190"/>
    </location>
</feature>
<feature type="region of interest" description="Disordered" evidence="2">
    <location>
        <begin position="1"/>
        <end position="362"/>
    </location>
</feature>
<feature type="compositionally biased region" description="Basic and acidic residues" evidence="2">
    <location>
        <begin position="257"/>
        <end position="275"/>
    </location>
</feature>
<feature type="compositionally biased region" description="Pro residues" evidence="2">
    <location>
        <begin position="1068"/>
        <end position="1080"/>
    </location>
</feature>
<evidence type="ECO:0000313" key="4">
    <source>
        <dbReference type="Proteomes" id="UP001465976"/>
    </source>
</evidence>
<gene>
    <name evidence="3" type="ORF">V5O48_012039</name>
</gene>
<feature type="compositionally biased region" description="Acidic residues" evidence="2">
    <location>
        <begin position="83"/>
        <end position="102"/>
    </location>
</feature>
<feature type="region of interest" description="Disordered" evidence="2">
    <location>
        <begin position="795"/>
        <end position="814"/>
    </location>
</feature>
<proteinExistence type="predicted"/>
<feature type="compositionally biased region" description="Polar residues" evidence="2">
    <location>
        <begin position="110"/>
        <end position="128"/>
    </location>
</feature>
<organism evidence="3 4">
    <name type="scientific">Marasmius crinis-equi</name>
    <dbReference type="NCBI Taxonomy" id="585013"/>
    <lineage>
        <taxon>Eukaryota</taxon>
        <taxon>Fungi</taxon>
        <taxon>Dikarya</taxon>
        <taxon>Basidiomycota</taxon>
        <taxon>Agaricomycotina</taxon>
        <taxon>Agaricomycetes</taxon>
        <taxon>Agaricomycetidae</taxon>
        <taxon>Agaricales</taxon>
        <taxon>Marasmiineae</taxon>
        <taxon>Marasmiaceae</taxon>
        <taxon>Marasmius</taxon>
    </lineage>
</organism>
<feature type="compositionally biased region" description="Polar residues" evidence="2">
    <location>
        <begin position="1114"/>
        <end position="1129"/>
    </location>
</feature>
<feature type="region of interest" description="Disordered" evidence="2">
    <location>
        <begin position="758"/>
        <end position="787"/>
    </location>
</feature>
<feature type="region of interest" description="Disordered" evidence="2">
    <location>
        <begin position="1055"/>
        <end position="1129"/>
    </location>
</feature>
<keyword evidence="1" id="KW-0175">Coiled coil</keyword>
<sequence length="1190" mass="132719">MVETQANGQQLRSRGTAPTATLSTITKPGRGKTTNTKKKNSSKALSSKSIAGSERAQTRTDEVNMAGSEENNEAETPRQYNQEEAEEQIDELLGGEEDEEGKEPERLLKGSSQLEDQNESTVNDSISGSEVIWPPTTRSRRLIATHVELPARRTEPPTRSTRHQPDTQRTPVHRRGSRERVHGSRSDTRESESKEALPAGAALATIAEEEEDEEREREPEAMYEDHEEDQADRGGGLNVEAALQAIYSDDSDSGSDYSERQREIRKQQVRRGKEPESEEEEEEDGDDREEEEEEEDRNSKRGKGRVREAARRPSRTSGTRKKPTVTSRSPLSAEAKKSADKARSQTHDHLEEPRDGEAEDEDNIADEGVTYLGGPLPQWAKDEADALQAEYKANIHDIAMRAKKPDCAIYRHLKAVDQDPDFRGTSPWNAFLAWYNVEGDEKREEDCSIQDWNRYVSTLYNAELDARLDEVQCQDPESIREAMAEFIEWADRRFGVYVDNMKRNEPKKFEKKLTNLAGPFIQLANKVYEEWGVHAFGYILNAEYDGTVSGPGFAWGASPQYLLVKEKCQAQITRTLKDFTTQFRHIQMTEMEDKVVDVELCANLDRKPGESAKERDRRLLALFIRTDADRLLGAKHGVAIDSFVNKVFAKKLVIRNWPVGVSVPGANDVSLKNLNTQELRSVVGSREEHLRLLMVGREGEATKPFIQLERWSKDEQDLTMMSQRNLPIVSYADEDQTTAVRAEHSFWFRQALIANAGESNEEGEAAPEVRPVATTRPRNGKNKAPAVSQLSLYDDDDEEAPVAPPPRQQSVTHVPAQRREVVMSQSVQRRSVTVLDRQPAPHQRPPAISQCPIVVTPPQRRPGRIIAPSADNPLPQPHTTRTAGSPNRHVLRQDAHRGRSRHSVNPTALLPQRAEPVVTAASPPPSPSRRSVDPAAVPWPASSHRLFSPASPVFHSSLNIPPLAFKSQSSLGPSVHCPTPPIQPPFVQQPSRIASTIPEHGYELDQATIQREFAEYQACEEAAKEAAEEARQRQLLEQQQQAEESRQFWGAILEGPPSKKRRLELSPSPSPAQPLCPTKPLPSRARAQLFGSSEKPPDVRSTTPALGPKLMHKANNNTVTGPSTANSNVPTMISRRPAQVMANAVAGPSDSRSSHPVMVSRPPAQKSHNLGHVDLRQHHKGAGSKRHYLG</sequence>
<name>A0ABR3F4D1_9AGAR</name>
<feature type="compositionally biased region" description="Acidic residues" evidence="2">
    <location>
        <begin position="276"/>
        <end position="296"/>
    </location>
</feature>
<reference evidence="3 4" key="1">
    <citation type="submission" date="2024-02" db="EMBL/GenBank/DDBJ databases">
        <title>A draft genome for the cacao thread blight pathogen Marasmius crinis-equi.</title>
        <authorList>
            <person name="Cohen S.P."/>
            <person name="Baruah I.K."/>
            <person name="Amoako-Attah I."/>
            <person name="Bukari Y."/>
            <person name="Meinhardt L.W."/>
            <person name="Bailey B.A."/>
        </authorList>
    </citation>
    <scope>NUCLEOTIDE SEQUENCE [LARGE SCALE GENOMIC DNA]</scope>
    <source>
        <strain evidence="3 4">GH-76</strain>
    </source>
</reference>
<feature type="compositionally biased region" description="Low complexity" evidence="2">
    <location>
        <begin position="42"/>
        <end position="53"/>
    </location>
</feature>
<feature type="compositionally biased region" description="Low complexity" evidence="2">
    <location>
        <begin position="196"/>
        <end position="206"/>
    </location>
</feature>
<dbReference type="PANTHER" id="PTHR10829:SF25">
    <property type="entry name" value="DREBRIN-LIKE PROTEIN"/>
    <property type="match status" value="1"/>
</dbReference>
<accession>A0ABR3F4D1</accession>